<dbReference type="Pfam" id="PF00067">
    <property type="entry name" value="p450"/>
    <property type="match status" value="1"/>
</dbReference>
<dbReference type="GO" id="GO:0016020">
    <property type="term" value="C:membrane"/>
    <property type="evidence" value="ECO:0007669"/>
    <property type="project" value="UniProtKB-SubCell"/>
</dbReference>
<dbReference type="GO" id="GO:0020037">
    <property type="term" value="F:heme binding"/>
    <property type="evidence" value="ECO:0007669"/>
    <property type="project" value="InterPro"/>
</dbReference>
<reference evidence="12" key="2">
    <citation type="submission" date="2018-10" db="UniProtKB">
        <authorList>
            <consortium name="EnsemblPlants"/>
        </authorList>
    </citation>
    <scope>IDENTIFICATION</scope>
</reference>
<evidence type="ECO:0000256" key="5">
    <source>
        <dbReference type="ARBA" id="ARBA00022723"/>
    </source>
</evidence>
<evidence type="ECO:0000256" key="8">
    <source>
        <dbReference type="ARBA" id="ARBA00023004"/>
    </source>
</evidence>
<evidence type="ECO:0000256" key="7">
    <source>
        <dbReference type="ARBA" id="ARBA00023002"/>
    </source>
</evidence>
<keyword evidence="7 11" id="KW-0560">Oxidoreductase</keyword>
<protein>
    <recommendedName>
        <fullName evidence="14">Cytochrome P450</fullName>
    </recommendedName>
</protein>
<dbReference type="GO" id="GO:0004497">
    <property type="term" value="F:monooxygenase activity"/>
    <property type="evidence" value="ECO:0007669"/>
    <property type="project" value="UniProtKB-KW"/>
</dbReference>
<evidence type="ECO:0000313" key="12">
    <source>
        <dbReference type="EnsemblPlants" id="TraesCSU02G243500.1.cds1"/>
    </source>
</evidence>
<keyword evidence="9 11" id="KW-0503">Monooxygenase</keyword>
<dbReference type="PROSITE" id="PS00086">
    <property type="entry name" value="CYTOCHROME_P450"/>
    <property type="match status" value="1"/>
</dbReference>
<evidence type="ECO:0000256" key="3">
    <source>
        <dbReference type="ARBA" id="ARBA00022617"/>
    </source>
</evidence>
<dbReference type="InterPro" id="IPR036396">
    <property type="entry name" value="Cyt_P450_sf"/>
</dbReference>
<comment type="subcellular location">
    <subcellularLocation>
        <location evidence="1">Membrane</location>
    </subcellularLocation>
</comment>
<dbReference type="InterPro" id="IPR001128">
    <property type="entry name" value="Cyt_P450"/>
</dbReference>
<reference evidence="12" key="1">
    <citation type="submission" date="2018-08" db="EMBL/GenBank/DDBJ databases">
        <authorList>
            <person name="Rossello M."/>
        </authorList>
    </citation>
    <scope>NUCLEOTIDE SEQUENCE [LARGE SCALE GENOMIC DNA]</scope>
    <source>
        <strain evidence="12">cv. Chinese Spring</strain>
    </source>
</reference>
<dbReference type="GeneID" id="123177542"/>
<evidence type="ECO:0000256" key="4">
    <source>
        <dbReference type="ARBA" id="ARBA00022692"/>
    </source>
</evidence>
<keyword evidence="10" id="KW-0472">Membrane</keyword>
<dbReference type="Gramene" id="TraesCSU03G0438500.1">
    <property type="protein sequence ID" value="TraesCSU03G0438500.1.CDS1"/>
    <property type="gene ID" value="TraesCSU03G0438500"/>
</dbReference>
<evidence type="ECO:0008006" key="14">
    <source>
        <dbReference type="Google" id="ProtNLM"/>
    </source>
</evidence>
<gene>
    <name evidence="12" type="primary">LOC123177542</name>
</gene>
<evidence type="ECO:0000256" key="11">
    <source>
        <dbReference type="RuleBase" id="RU000461"/>
    </source>
</evidence>
<proteinExistence type="inferred from homology"/>
<keyword evidence="13" id="KW-1185">Reference proteome</keyword>
<keyword evidence="3 11" id="KW-0349">Heme</keyword>
<evidence type="ECO:0000256" key="10">
    <source>
        <dbReference type="ARBA" id="ARBA00023136"/>
    </source>
</evidence>
<dbReference type="Gene3D" id="1.10.630.10">
    <property type="entry name" value="Cytochrome P450"/>
    <property type="match status" value="1"/>
</dbReference>
<dbReference type="PRINTS" id="PR00385">
    <property type="entry name" value="P450"/>
</dbReference>
<dbReference type="STRING" id="4565.A0A3B6U971"/>
<evidence type="ECO:0000256" key="1">
    <source>
        <dbReference type="ARBA" id="ARBA00004370"/>
    </source>
</evidence>
<dbReference type="OrthoDB" id="6340661at2759"/>
<dbReference type="AlphaFoldDB" id="A0A3B6U971"/>
<name>A0A3B6U971_WHEAT</name>
<sequence length="143" mass="16044">MLLLETLRLYGPIAFLQRKTASDTILTHVKVPKGTMITIPLVLLHRDKEIWGPDADEFNPMRFQNGLSRAAKYSHALLAFSFGPRVCAGQNFAMVEVQIVIATIIKSFSFTLSPTYVHKPSNFITLMPKYGLPLIVRNLQLTA</sequence>
<dbReference type="GO" id="GO:0006629">
    <property type="term" value="P:lipid metabolic process"/>
    <property type="evidence" value="ECO:0007669"/>
    <property type="project" value="UniProtKB-ARBA"/>
</dbReference>
<comment type="similarity">
    <text evidence="2 11">Belongs to the cytochrome P450 family.</text>
</comment>
<dbReference type="EnsemblPlants" id="TraesCSU02G243500.1">
    <property type="protein sequence ID" value="TraesCSU02G243500.1.cds1"/>
    <property type="gene ID" value="TraesCSU02G243500"/>
</dbReference>
<keyword evidence="8 11" id="KW-0408">Iron</keyword>
<dbReference type="GO" id="GO:0005506">
    <property type="term" value="F:iron ion binding"/>
    <property type="evidence" value="ECO:0007669"/>
    <property type="project" value="InterPro"/>
</dbReference>
<dbReference type="SUPFAM" id="SSF48264">
    <property type="entry name" value="Cytochrome P450"/>
    <property type="match status" value="1"/>
</dbReference>
<organism evidence="12">
    <name type="scientific">Triticum aestivum</name>
    <name type="common">Wheat</name>
    <dbReference type="NCBI Taxonomy" id="4565"/>
    <lineage>
        <taxon>Eukaryota</taxon>
        <taxon>Viridiplantae</taxon>
        <taxon>Streptophyta</taxon>
        <taxon>Embryophyta</taxon>
        <taxon>Tracheophyta</taxon>
        <taxon>Spermatophyta</taxon>
        <taxon>Magnoliopsida</taxon>
        <taxon>Liliopsida</taxon>
        <taxon>Poales</taxon>
        <taxon>Poaceae</taxon>
        <taxon>BOP clade</taxon>
        <taxon>Pooideae</taxon>
        <taxon>Triticodae</taxon>
        <taxon>Triticeae</taxon>
        <taxon>Triticinae</taxon>
        <taxon>Triticum</taxon>
    </lineage>
</organism>
<dbReference type="InterPro" id="IPR017972">
    <property type="entry name" value="Cyt_P450_CS"/>
</dbReference>
<evidence type="ECO:0000256" key="6">
    <source>
        <dbReference type="ARBA" id="ARBA00022989"/>
    </source>
</evidence>
<dbReference type="PANTHER" id="PTHR24282">
    <property type="entry name" value="CYTOCHROME P450 FAMILY MEMBER"/>
    <property type="match status" value="1"/>
</dbReference>
<keyword evidence="5 11" id="KW-0479">Metal-binding</keyword>
<evidence type="ECO:0000313" key="13">
    <source>
        <dbReference type="Proteomes" id="UP000019116"/>
    </source>
</evidence>
<keyword evidence="6" id="KW-1133">Transmembrane helix</keyword>
<dbReference type="PANTHER" id="PTHR24282:SF137">
    <property type="entry name" value="CYTOCHROME P450"/>
    <property type="match status" value="1"/>
</dbReference>
<keyword evidence="4" id="KW-0812">Transmembrane</keyword>
<evidence type="ECO:0000256" key="9">
    <source>
        <dbReference type="ARBA" id="ARBA00023033"/>
    </source>
</evidence>
<dbReference type="SMR" id="A0A3B6U971"/>
<dbReference type="RefSeq" id="XP_044447166.1">
    <property type="nucleotide sequence ID" value="XM_044591231.1"/>
</dbReference>
<dbReference type="InterPro" id="IPR050665">
    <property type="entry name" value="Cytochrome_P450_Monooxygen"/>
</dbReference>
<accession>A0A3B6U971</accession>
<dbReference type="Proteomes" id="UP000019116">
    <property type="component" value="Chromosome Un"/>
</dbReference>
<dbReference type="Gramene" id="TraesCSU02G243500.1">
    <property type="protein sequence ID" value="TraesCSU02G243500.1.cds1"/>
    <property type="gene ID" value="TraesCSU02G243500"/>
</dbReference>
<dbReference type="GO" id="GO:0016705">
    <property type="term" value="F:oxidoreductase activity, acting on paired donors, with incorporation or reduction of molecular oxygen"/>
    <property type="evidence" value="ECO:0007669"/>
    <property type="project" value="InterPro"/>
</dbReference>
<evidence type="ECO:0000256" key="2">
    <source>
        <dbReference type="ARBA" id="ARBA00010617"/>
    </source>
</evidence>